<feature type="coiled-coil region" evidence="1">
    <location>
        <begin position="248"/>
        <end position="275"/>
    </location>
</feature>
<name>A0A4D6LQJ6_VIGUN</name>
<evidence type="ECO:0000256" key="1">
    <source>
        <dbReference type="SAM" id="Coils"/>
    </source>
</evidence>
<gene>
    <name evidence="4" type="ORF">DEO72_LG4g1685</name>
</gene>
<feature type="region of interest" description="Disordered" evidence="2">
    <location>
        <begin position="153"/>
        <end position="211"/>
    </location>
</feature>
<feature type="transmembrane region" description="Helical" evidence="3">
    <location>
        <begin position="51"/>
        <end position="71"/>
    </location>
</feature>
<protein>
    <submittedName>
        <fullName evidence="4">Uncharacterized protein</fullName>
    </submittedName>
</protein>
<keyword evidence="3" id="KW-0812">Transmembrane</keyword>
<dbReference type="EMBL" id="CP039348">
    <property type="protein sequence ID" value="QCD90725.1"/>
    <property type="molecule type" value="Genomic_DNA"/>
</dbReference>
<evidence type="ECO:0000313" key="4">
    <source>
        <dbReference type="EMBL" id="QCD90725.1"/>
    </source>
</evidence>
<keyword evidence="1" id="KW-0175">Coiled coil</keyword>
<evidence type="ECO:0000256" key="2">
    <source>
        <dbReference type="SAM" id="MobiDB-lite"/>
    </source>
</evidence>
<proteinExistence type="predicted"/>
<evidence type="ECO:0000256" key="3">
    <source>
        <dbReference type="SAM" id="Phobius"/>
    </source>
</evidence>
<organism evidence="4 5">
    <name type="scientific">Vigna unguiculata</name>
    <name type="common">Cowpea</name>
    <dbReference type="NCBI Taxonomy" id="3917"/>
    <lineage>
        <taxon>Eukaryota</taxon>
        <taxon>Viridiplantae</taxon>
        <taxon>Streptophyta</taxon>
        <taxon>Embryophyta</taxon>
        <taxon>Tracheophyta</taxon>
        <taxon>Spermatophyta</taxon>
        <taxon>Magnoliopsida</taxon>
        <taxon>eudicotyledons</taxon>
        <taxon>Gunneridae</taxon>
        <taxon>Pentapetalae</taxon>
        <taxon>rosids</taxon>
        <taxon>fabids</taxon>
        <taxon>Fabales</taxon>
        <taxon>Fabaceae</taxon>
        <taxon>Papilionoideae</taxon>
        <taxon>50 kb inversion clade</taxon>
        <taxon>NPAAA clade</taxon>
        <taxon>indigoferoid/millettioid clade</taxon>
        <taxon>Phaseoleae</taxon>
        <taxon>Vigna</taxon>
    </lineage>
</organism>
<keyword evidence="3" id="KW-1133">Transmembrane helix</keyword>
<evidence type="ECO:0000313" key="5">
    <source>
        <dbReference type="Proteomes" id="UP000501690"/>
    </source>
</evidence>
<sequence>MGSFGKLRNEVGAECANGGWWSGQTCGVVDLVNSEEDYWTVEEIAVDYLTYYKALCFISFLFTIFPMFGMVEVSPIGKLRNEVGPECARTDFWSGCWRTVYSVDFDEEDVYRIVEAITEGTCVGHDDFYILLSKKPAADGTMMAERLEGEGDGMWEGSWHKGNSKGGASSRVQGSPTKISPESGPETIQNDSKLKKRKVGHEGTNLEASDSNDCRLLSGRANLLPRAEASSLFLVDCLETFEQRELKLVDKEVELTSLQTKVDELTLKVQTCETQVQLAWDQVKVLCPDADTSNTDITKEVVDDQLVEIADE</sequence>
<accession>A0A4D6LQJ6</accession>
<keyword evidence="3" id="KW-0472">Membrane</keyword>
<dbReference type="AlphaFoldDB" id="A0A4D6LQJ6"/>
<reference evidence="4 5" key="1">
    <citation type="submission" date="2019-04" db="EMBL/GenBank/DDBJ databases">
        <title>An improved genome assembly and genetic linkage map for asparagus bean, Vigna unguiculata ssp. sesquipedialis.</title>
        <authorList>
            <person name="Xia Q."/>
            <person name="Zhang R."/>
            <person name="Dong Y."/>
        </authorList>
    </citation>
    <scope>NUCLEOTIDE SEQUENCE [LARGE SCALE GENOMIC DNA]</scope>
    <source>
        <tissue evidence="4">Leaf</tissue>
    </source>
</reference>
<keyword evidence="5" id="KW-1185">Reference proteome</keyword>
<dbReference type="Proteomes" id="UP000501690">
    <property type="component" value="Linkage Group LG4"/>
</dbReference>
<feature type="compositionally biased region" description="Polar residues" evidence="2">
    <location>
        <begin position="166"/>
        <end position="191"/>
    </location>
</feature>